<comment type="similarity">
    <text evidence="2">Belongs to the YjiK family.</text>
</comment>
<sequence length="315" mass="35173">MLCLKKVNLLILLALNVAFSACSKSKKNKQTCFLSEHYSHFPYAINQPAYTYILDNTLHEISGLSYVKENKLLCVNDEQGYVFEYDTQQKKISRRIKFAKKGDFEGVEWVGNDCVVLRSDGRLYFLGDIDNIVSESKKVKTGLGPKNNTEGLAYDISTHSLLIACKGLAYPDSTYPDKRAIYRYSIADSKLIQKPIILIDQGELEIILNLDANTKFSNKLLKGLAPSKGNLIFQPSGLAIHPISKNIYVIGSVGKLLLVLSPQGELLAVNKLKSKIFMQPEGICFAPDGTLFVSTEGKLSQAKIYQFKYKPILND</sequence>
<dbReference type="SUPFAM" id="SSF101898">
    <property type="entry name" value="NHL repeat"/>
    <property type="match status" value="1"/>
</dbReference>
<dbReference type="Gene3D" id="2.120.10.30">
    <property type="entry name" value="TolB, C-terminal domain"/>
    <property type="match status" value="1"/>
</dbReference>
<proteinExistence type="inferred from homology"/>
<dbReference type="RefSeq" id="WP_125031200.1">
    <property type="nucleotide sequence ID" value="NZ_JAPXVP010000005.1"/>
</dbReference>
<evidence type="ECO:0000256" key="5">
    <source>
        <dbReference type="SAM" id="SignalP"/>
    </source>
</evidence>
<evidence type="ECO:0000256" key="3">
    <source>
        <dbReference type="ARBA" id="ARBA00022475"/>
    </source>
</evidence>
<keyword evidence="3" id="KW-1003">Cell membrane</keyword>
<dbReference type="InterPro" id="IPR009722">
    <property type="entry name" value="YjiK/CarP"/>
</dbReference>
<dbReference type="Proteomes" id="UP000285794">
    <property type="component" value="Unassembled WGS sequence"/>
</dbReference>
<evidence type="ECO:0000256" key="2">
    <source>
        <dbReference type="ARBA" id="ARBA00009852"/>
    </source>
</evidence>
<dbReference type="EMBL" id="QQWG01000012">
    <property type="protein sequence ID" value="RRG20537.1"/>
    <property type="molecule type" value="Genomic_DNA"/>
</dbReference>
<evidence type="ECO:0000313" key="6">
    <source>
        <dbReference type="EMBL" id="RRG20537.1"/>
    </source>
</evidence>
<name>A0A425XZK8_9BACT</name>
<feature type="chain" id="PRO_5019578175" description="SMP-30/Gluconolactonase/LRE-like region domain-containing protein" evidence="5">
    <location>
        <begin position="21"/>
        <end position="315"/>
    </location>
</feature>
<comment type="subcellular location">
    <subcellularLocation>
        <location evidence="1">Cell membrane</location>
    </subcellularLocation>
</comment>
<organism evidence="6 7">
    <name type="scientific">Ancylomarina euxinus</name>
    <dbReference type="NCBI Taxonomy" id="2283627"/>
    <lineage>
        <taxon>Bacteria</taxon>
        <taxon>Pseudomonadati</taxon>
        <taxon>Bacteroidota</taxon>
        <taxon>Bacteroidia</taxon>
        <taxon>Marinilabiliales</taxon>
        <taxon>Marinifilaceae</taxon>
        <taxon>Ancylomarina</taxon>
    </lineage>
</organism>
<dbReference type="InterPro" id="IPR011042">
    <property type="entry name" value="6-blade_b-propeller_TolB-like"/>
</dbReference>
<evidence type="ECO:0000313" key="7">
    <source>
        <dbReference type="Proteomes" id="UP000285794"/>
    </source>
</evidence>
<dbReference type="GO" id="GO:0005886">
    <property type="term" value="C:plasma membrane"/>
    <property type="evidence" value="ECO:0007669"/>
    <property type="project" value="UniProtKB-SubCell"/>
</dbReference>
<feature type="signal peptide" evidence="5">
    <location>
        <begin position="1"/>
        <end position="20"/>
    </location>
</feature>
<dbReference type="AlphaFoldDB" id="A0A425XZK8"/>
<reference evidence="6 7" key="1">
    <citation type="submission" date="2018-07" db="EMBL/GenBank/DDBJ databases">
        <title>Draft genome sequence of Ancylomarina sp. M1P.</title>
        <authorList>
            <person name="Yadav S."/>
            <person name="Villanueva L."/>
            <person name="Damste J.S.S."/>
        </authorList>
    </citation>
    <scope>NUCLEOTIDE SEQUENCE [LARGE SCALE GENOMIC DNA]</scope>
    <source>
        <strain evidence="6 7">M1P</strain>
    </source>
</reference>
<evidence type="ECO:0008006" key="8">
    <source>
        <dbReference type="Google" id="ProtNLM"/>
    </source>
</evidence>
<keyword evidence="4" id="KW-0472">Membrane</keyword>
<evidence type="ECO:0000256" key="4">
    <source>
        <dbReference type="ARBA" id="ARBA00023136"/>
    </source>
</evidence>
<dbReference type="PROSITE" id="PS51257">
    <property type="entry name" value="PROKAR_LIPOPROTEIN"/>
    <property type="match status" value="1"/>
</dbReference>
<keyword evidence="5" id="KW-0732">Signal</keyword>
<dbReference type="OrthoDB" id="5292493at2"/>
<keyword evidence="7" id="KW-1185">Reference proteome</keyword>
<evidence type="ECO:0000256" key="1">
    <source>
        <dbReference type="ARBA" id="ARBA00004236"/>
    </source>
</evidence>
<protein>
    <recommendedName>
        <fullName evidence="8">SMP-30/Gluconolactonase/LRE-like region domain-containing protein</fullName>
    </recommendedName>
</protein>
<accession>A0A425XZK8</accession>
<dbReference type="Pfam" id="PF06977">
    <property type="entry name" value="SdiA-regulated"/>
    <property type="match status" value="1"/>
</dbReference>
<gene>
    <name evidence="6" type="ORF">DWB61_12405</name>
</gene>
<comment type="caution">
    <text evidence="6">The sequence shown here is derived from an EMBL/GenBank/DDBJ whole genome shotgun (WGS) entry which is preliminary data.</text>
</comment>